<gene>
    <name evidence="3" type="ORF">CO2235_90247</name>
    <name evidence="2" type="ORF">JTE92_18285</name>
</gene>
<dbReference type="GeneID" id="303491503"/>
<dbReference type="EMBL" id="OGUS01000131">
    <property type="protein sequence ID" value="SPC17373.1"/>
    <property type="molecule type" value="Genomic_DNA"/>
</dbReference>
<evidence type="ECO:0008006" key="6">
    <source>
        <dbReference type="Google" id="ProtNLM"/>
    </source>
</evidence>
<evidence type="ECO:0000313" key="3">
    <source>
        <dbReference type="EMBL" id="SPC17373.1"/>
    </source>
</evidence>
<evidence type="ECO:0000256" key="1">
    <source>
        <dbReference type="SAM" id="MobiDB-lite"/>
    </source>
</evidence>
<dbReference type="RefSeq" id="WP_198065737.1">
    <property type="nucleotide sequence ID" value="NZ_CP069810.1"/>
</dbReference>
<reference evidence="2 5" key="2">
    <citation type="submission" date="2021-02" db="EMBL/GenBank/DDBJ databases">
        <title>Complete Genome Sequence of Cupriavidus oxalaticus Strain Ox1, a Soil Oxalate-Degrading Species.</title>
        <authorList>
            <person name="Palmieri F."/>
            <person name="Udriet P."/>
            <person name="Deuasquier M."/>
            <person name="Beaudoing E."/>
            <person name="Johnson S.L."/>
            <person name="Davenport K.W."/>
            <person name="Chain P.S."/>
            <person name="Bindschedler S."/>
            <person name="Junier P."/>
        </authorList>
    </citation>
    <scope>NUCLEOTIDE SEQUENCE [LARGE SCALE GENOMIC DNA]</scope>
    <source>
        <strain evidence="2 5">Ox1</strain>
    </source>
</reference>
<keyword evidence="5" id="KW-1185">Reference proteome</keyword>
<dbReference type="AlphaFoldDB" id="A0A976GBU1"/>
<evidence type="ECO:0000313" key="5">
    <source>
        <dbReference type="Proteomes" id="UP000623307"/>
    </source>
</evidence>
<evidence type="ECO:0000313" key="4">
    <source>
        <dbReference type="Proteomes" id="UP000256862"/>
    </source>
</evidence>
<feature type="region of interest" description="Disordered" evidence="1">
    <location>
        <begin position="1"/>
        <end position="29"/>
    </location>
</feature>
<dbReference type="Proteomes" id="UP000256862">
    <property type="component" value="Chromosome CO2235"/>
</dbReference>
<dbReference type="EMBL" id="CP069812">
    <property type="protein sequence ID" value="QRQ95403.1"/>
    <property type="molecule type" value="Genomic_DNA"/>
</dbReference>
<protein>
    <recommendedName>
        <fullName evidence="6">DUF1064 domain-containing protein</fullName>
    </recommendedName>
</protein>
<name>A0A976GBU1_9BURK</name>
<accession>A0A976GBU1</accession>
<sequence>MSGMLRWTPEQLAAHQARKPAPSPATKADPMARFHALGRLAKDVMNKTERAYADVLEQQRQRGEIIDWKFHPMNVRLAKNTFYEVDFLVLAADMRVEIHETKGGYTTEKGGMKIKLCAEALPWFRFIKATKLPAKLGGGWKREDF</sequence>
<evidence type="ECO:0000313" key="2">
    <source>
        <dbReference type="EMBL" id="QRQ95403.1"/>
    </source>
</evidence>
<dbReference type="Proteomes" id="UP000623307">
    <property type="component" value="Chromosome 2"/>
</dbReference>
<organism evidence="3 4">
    <name type="scientific">Cupriavidus oxalaticus</name>
    <dbReference type="NCBI Taxonomy" id="96344"/>
    <lineage>
        <taxon>Bacteria</taxon>
        <taxon>Pseudomonadati</taxon>
        <taxon>Pseudomonadota</taxon>
        <taxon>Betaproteobacteria</taxon>
        <taxon>Burkholderiales</taxon>
        <taxon>Burkholderiaceae</taxon>
        <taxon>Cupriavidus</taxon>
    </lineage>
</organism>
<dbReference type="Gene3D" id="3.40.91.30">
    <property type="match status" value="1"/>
</dbReference>
<proteinExistence type="predicted"/>
<reference evidence="3 4" key="1">
    <citation type="submission" date="2018-01" db="EMBL/GenBank/DDBJ databases">
        <authorList>
            <person name="Clerissi C."/>
        </authorList>
    </citation>
    <scope>NUCLEOTIDE SEQUENCE [LARGE SCALE GENOMIC DNA]</scope>
    <source>
        <strain evidence="3">Cupriavidus oxalaticus LMG 2235</strain>
    </source>
</reference>